<dbReference type="PANTHER" id="PTHR30146">
    <property type="entry name" value="LACI-RELATED TRANSCRIPTIONAL REPRESSOR"/>
    <property type="match status" value="1"/>
</dbReference>
<dbReference type="SUPFAM" id="SSF47413">
    <property type="entry name" value="lambda repressor-like DNA-binding domains"/>
    <property type="match status" value="1"/>
</dbReference>
<dbReference type="RefSeq" id="WP_039998959.1">
    <property type="nucleotide sequence ID" value="NZ_CALMTF010000128.1"/>
</dbReference>
<dbReference type="SMART" id="SM00354">
    <property type="entry name" value="HTH_LACI"/>
    <property type="match status" value="1"/>
</dbReference>
<dbReference type="SUPFAM" id="SSF53822">
    <property type="entry name" value="Periplasmic binding protein-like I"/>
    <property type="match status" value="1"/>
</dbReference>
<dbReference type="PROSITE" id="PS50932">
    <property type="entry name" value="HTH_LACI_2"/>
    <property type="match status" value="1"/>
</dbReference>
<dbReference type="PROSITE" id="PS00356">
    <property type="entry name" value="HTH_LACI_1"/>
    <property type="match status" value="1"/>
</dbReference>
<gene>
    <name evidence="1" type="ORF">GWK63_15545</name>
</gene>
<reference evidence="1 2" key="1">
    <citation type="submission" date="2020-03" db="EMBL/GenBank/DDBJ databases">
        <title>Isolation of cellulose-producing strains, genome characterization and application of the synthesized cellulose films as an economical and sustainable material for piezoelectric sensor construction.</title>
        <authorList>
            <person name="Mangayil R.K."/>
        </authorList>
    </citation>
    <scope>NUCLEOTIDE SEQUENCE [LARGE SCALE GENOMIC DNA]</scope>
    <source>
        <strain evidence="1 2">ENS 9a1a</strain>
    </source>
</reference>
<dbReference type="GO" id="GO:0003700">
    <property type="term" value="F:DNA-binding transcription factor activity"/>
    <property type="evidence" value="ECO:0007669"/>
    <property type="project" value="TreeGrafter"/>
</dbReference>
<dbReference type="InterPro" id="IPR028082">
    <property type="entry name" value="Peripla_BP_I"/>
</dbReference>
<dbReference type="AlphaFoldDB" id="A0A181C558"/>
<dbReference type="KEGG" id="kre:GWK63_15545"/>
<name>A0A181C558_9PROT</name>
<dbReference type="GeneID" id="85023580"/>
<dbReference type="Pfam" id="PF13377">
    <property type="entry name" value="Peripla_BP_3"/>
    <property type="match status" value="1"/>
</dbReference>
<proteinExistence type="predicted"/>
<sequence>MTDPADSPVPPPGAEITLRDVARLAGVSVSTASRVINRTCGVSPAYAAAVQAVLERFSYIPNNAARALVRQKTRTVGLVVPTLSNPLFAPSIAAIEATLRDAGYGLLVACSQRAPERELEQVRMMIERGVDGMILTGSHHLPATLGLLASRGVVLATQDDPAACAGALSVAMQDAAAMATVIDALVMRGHRTIGILTGPVANTLPIAERLRGAIQRLEHHGLPHGAGHIMETADYQAASSRRAARTLLDRVRGLTAIACTGDILAIGTIMECRRRGLRIPQDISIVGCGDTVMSQFVDPPLATIHLPFGTMGEQAARRLLCVMAGNPLPPARPLPFRLIQRHTLNRMPRVPPGA</sequence>
<dbReference type="CDD" id="cd01392">
    <property type="entry name" value="HTH_LacI"/>
    <property type="match status" value="1"/>
</dbReference>
<dbReference type="Pfam" id="PF00356">
    <property type="entry name" value="LacI"/>
    <property type="match status" value="1"/>
</dbReference>
<dbReference type="PRINTS" id="PR00036">
    <property type="entry name" value="HTHLACI"/>
</dbReference>
<dbReference type="GO" id="GO:0000976">
    <property type="term" value="F:transcription cis-regulatory region binding"/>
    <property type="evidence" value="ECO:0007669"/>
    <property type="project" value="TreeGrafter"/>
</dbReference>
<dbReference type="EMBL" id="CP050139">
    <property type="protein sequence ID" value="QIP36677.1"/>
    <property type="molecule type" value="Genomic_DNA"/>
</dbReference>
<dbReference type="Gene3D" id="3.40.50.2300">
    <property type="match status" value="2"/>
</dbReference>
<evidence type="ECO:0000313" key="1">
    <source>
        <dbReference type="EMBL" id="QIP36677.1"/>
    </source>
</evidence>
<organism evidence="1 2">
    <name type="scientific">Komagataeibacter rhaeticus</name>
    <dbReference type="NCBI Taxonomy" id="215221"/>
    <lineage>
        <taxon>Bacteria</taxon>
        <taxon>Pseudomonadati</taxon>
        <taxon>Pseudomonadota</taxon>
        <taxon>Alphaproteobacteria</taxon>
        <taxon>Acetobacterales</taxon>
        <taxon>Acetobacteraceae</taxon>
        <taxon>Komagataeibacter</taxon>
    </lineage>
</organism>
<protein>
    <submittedName>
        <fullName evidence="1">LacI family transcriptional regulator</fullName>
    </submittedName>
</protein>
<evidence type="ECO:0000313" key="2">
    <source>
        <dbReference type="Proteomes" id="UP000502533"/>
    </source>
</evidence>
<dbReference type="Proteomes" id="UP000502533">
    <property type="component" value="Chromosome"/>
</dbReference>
<dbReference type="InterPro" id="IPR000843">
    <property type="entry name" value="HTH_LacI"/>
</dbReference>
<dbReference type="InterPro" id="IPR010982">
    <property type="entry name" value="Lambda_DNA-bd_dom_sf"/>
</dbReference>
<keyword evidence="2" id="KW-1185">Reference proteome</keyword>
<dbReference type="PANTHER" id="PTHR30146:SF138">
    <property type="entry name" value="TRANSCRIPTIONAL REGULATORY PROTEIN"/>
    <property type="match status" value="1"/>
</dbReference>
<accession>A0A181C558</accession>
<dbReference type="Gene3D" id="1.10.260.40">
    <property type="entry name" value="lambda repressor-like DNA-binding domains"/>
    <property type="match status" value="1"/>
</dbReference>
<dbReference type="InterPro" id="IPR046335">
    <property type="entry name" value="LacI/GalR-like_sensor"/>
</dbReference>